<dbReference type="InterPro" id="IPR006527">
    <property type="entry name" value="F-box-assoc_dom_typ1"/>
</dbReference>
<feature type="domain" description="F-box" evidence="2">
    <location>
        <begin position="444"/>
        <end position="484"/>
    </location>
</feature>
<dbReference type="InterPro" id="IPR017451">
    <property type="entry name" value="F-box-assoc_interact_dom"/>
</dbReference>
<dbReference type="Gene3D" id="1.20.1280.50">
    <property type="match status" value="2"/>
</dbReference>
<feature type="domain" description="F-box" evidence="2">
    <location>
        <begin position="41"/>
        <end position="81"/>
    </location>
</feature>
<evidence type="ECO:0000313" key="3">
    <source>
        <dbReference type="EMBL" id="KAK1367176.1"/>
    </source>
</evidence>
<dbReference type="PANTHER" id="PTHR31672">
    <property type="entry name" value="BNACNNG10540D PROTEIN"/>
    <property type="match status" value="1"/>
</dbReference>
<dbReference type="SMART" id="SM00256">
    <property type="entry name" value="FBOX"/>
    <property type="match status" value="2"/>
</dbReference>
<dbReference type="Pfam" id="PF07734">
    <property type="entry name" value="FBA_1"/>
    <property type="match status" value="2"/>
</dbReference>
<dbReference type="Pfam" id="PF00646">
    <property type="entry name" value="F-box"/>
    <property type="match status" value="2"/>
</dbReference>
<accession>A0AAD8HH95</accession>
<dbReference type="Proteomes" id="UP001237642">
    <property type="component" value="Unassembled WGS sequence"/>
</dbReference>
<dbReference type="PANTHER" id="PTHR31672:SF13">
    <property type="entry name" value="F-BOX PROTEIN CPR30-LIKE"/>
    <property type="match status" value="1"/>
</dbReference>
<dbReference type="InterPro" id="IPR050796">
    <property type="entry name" value="SCF_F-box_component"/>
</dbReference>
<comment type="caution">
    <text evidence="3">The sequence shown here is derived from an EMBL/GenBank/DDBJ whole genome shotgun (WGS) entry which is preliminary data.</text>
</comment>
<dbReference type="AlphaFoldDB" id="A0AAD8HH95"/>
<feature type="region of interest" description="Disordered" evidence="1">
    <location>
        <begin position="404"/>
        <end position="424"/>
    </location>
</feature>
<name>A0AAD8HH95_9APIA</name>
<dbReference type="InterPro" id="IPR036047">
    <property type="entry name" value="F-box-like_dom_sf"/>
</dbReference>
<reference evidence="3" key="1">
    <citation type="submission" date="2023-02" db="EMBL/GenBank/DDBJ databases">
        <title>Genome of toxic invasive species Heracleum sosnowskyi carries increased number of genes despite the absence of recent whole-genome duplications.</title>
        <authorList>
            <person name="Schelkunov M."/>
            <person name="Shtratnikova V."/>
            <person name="Makarenko M."/>
            <person name="Klepikova A."/>
            <person name="Omelchenko D."/>
            <person name="Novikova G."/>
            <person name="Obukhova E."/>
            <person name="Bogdanov V."/>
            <person name="Penin A."/>
            <person name="Logacheva M."/>
        </authorList>
    </citation>
    <scope>NUCLEOTIDE SEQUENCE</scope>
    <source>
        <strain evidence="3">Hsosn_3</strain>
        <tissue evidence="3">Leaf</tissue>
    </source>
</reference>
<keyword evidence="4" id="KW-1185">Reference proteome</keyword>
<dbReference type="InterPro" id="IPR001810">
    <property type="entry name" value="F-box_dom"/>
</dbReference>
<dbReference type="NCBIfam" id="TIGR01640">
    <property type="entry name" value="F_box_assoc_1"/>
    <property type="match status" value="2"/>
</dbReference>
<dbReference type="EMBL" id="JAUIZM010000009">
    <property type="protein sequence ID" value="KAK1367176.1"/>
    <property type="molecule type" value="Genomic_DNA"/>
</dbReference>
<sequence length="865" mass="98445">MMSKLLSSSHSNANTTSSSSRYKNVTDVFSQSQLLTLNGYLPEHLVAEILYRLRVKELLRFRCVSKPWCALIDSPHFVKTHLKRSIQCNTNAAVVWMDYRSYAVDFDSLDNVTAIRTAEPLKTRLYAAALVGSCNGLHCLFNPKGDVFLWNPVIRKCRKLPTAPIDFRRTNGFGLSSVCGFGYDAVNDDYKVLSIFRPEGHTLAGSEVIIYCLKTNSWRWLQNISSHFQFVGVYGMFVSGALHWIAIKTLDLGSCLSLSLSILAFDLGIENYREVSMPEVQYCNVEDLSIVIFADSLCILEDHPGICTNIWVMKDYGVGNSWCKLFSVGQSKVNRSVESTRPVRPVTYSKSGKDVLLEVDKEKLMWYNLETKKVETVKVGNIRGVFDLEVYTESLVPPDYNFSCPLQKQPQEKKTPQQQQKNERYKNVTDVFSQSQLLTLNGYLPEHLVAEILYRLRVKELLRFRCVSKPWCALIDSPHFVKTHLKRSIQCNTNAAVIWMDYRSYALDFDSLDNVTAIRTAEPLKTRLYAAALVGSCNGLHCLFNPKGDVFLWNPAIRKCRKLPTAPIDFRRTNGFGLSSVCGFGYDAVNDDYKVLSIFRPEDHTLAGSEVIIYCLKTNSWRWLQNISSHFQFVGVYGMFVSGALHWIAIKTLDLGSCLSLSLSILAFDLGIENYREVSMPEVQYCNVEDLSIVIFADSLCILEDHPGICTNIWVMKDYGVGNSWCKLFSVGQSKVNRSVESTRPVRPVTYSKSGKDVLLEVDKEKLMWYNLETKKVKTVKVGNIRGVFDLEVYTESLVPPDYNFSCPLQKQPQEKKTQHNSRRTRGNEISCLVCIVLLSLHQSDVVLDIHFNLENWFLYRLLHD</sequence>
<dbReference type="CDD" id="cd22157">
    <property type="entry name" value="F-box_AtFBW1-like"/>
    <property type="match status" value="2"/>
</dbReference>
<organism evidence="3 4">
    <name type="scientific">Heracleum sosnowskyi</name>
    <dbReference type="NCBI Taxonomy" id="360622"/>
    <lineage>
        <taxon>Eukaryota</taxon>
        <taxon>Viridiplantae</taxon>
        <taxon>Streptophyta</taxon>
        <taxon>Embryophyta</taxon>
        <taxon>Tracheophyta</taxon>
        <taxon>Spermatophyta</taxon>
        <taxon>Magnoliopsida</taxon>
        <taxon>eudicotyledons</taxon>
        <taxon>Gunneridae</taxon>
        <taxon>Pentapetalae</taxon>
        <taxon>asterids</taxon>
        <taxon>campanulids</taxon>
        <taxon>Apiales</taxon>
        <taxon>Apiaceae</taxon>
        <taxon>Apioideae</taxon>
        <taxon>apioid superclade</taxon>
        <taxon>Tordylieae</taxon>
        <taxon>Tordyliinae</taxon>
        <taxon>Heracleum</taxon>
    </lineage>
</organism>
<evidence type="ECO:0000313" key="4">
    <source>
        <dbReference type="Proteomes" id="UP001237642"/>
    </source>
</evidence>
<protein>
    <recommendedName>
        <fullName evidence="2">F-box domain-containing protein</fullName>
    </recommendedName>
</protein>
<evidence type="ECO:0000256" key="1">
    <source>
        <dbReference type="SAM" id="MobiDB-lite"/>
    </source>
</evidence>
<gene>
    <name evidence="3" type="ORF">POM88_042737</name>
</gene>
<proteinExistence type="predicted"/>
<evidence type="ECO:0000259" key="2">
    <source>
        <dbReference type="SMART" id="SM00256"/>
    </source>
</evidence>
<dbReference type="SUPFAM" id="SSF81383">
    <property type="entry name" value="F-box domain"/>
    <property type="match status" value="2"/>
</dbReference>
<reference evidence="3" key="2">
    <citation type="submission" date="2023-05" db="EMBL/GenBank/DDBJ databases">
        <authorList>
            <person name="Schelkunov M.I."/>
        </authorList>
    </citation>
    <scope>NUCLEOTIDE SEQUENCE</scope>
    <source>
        <strain evidence="3">Hsosn_3</strain>
        <tissue evidence="3">Leaf</tissue>
    </source>
</reference>
<feature type="compositionally biased region" description="Basic and acidic residues" evidence="1">
    <location>
        <begin position="410"/>
        <end position="424"/>
    </location>
</feature>